<dbReference type="KEGG" id="dgo:DGo_PD0003"/>
<sequence length="24" mass="2763">MQLVKTFEHSKTGHLGGSKMWFGR</sequence>
<keyword evidence="2" id="KW-0614">Plasmid</keyword>
<dbReference type="PATRIC" id="fig|745776.4.peg.3995"/>
<reference evidence="2 3" key="1">
    <citation type="journal article" date="2012" name="PLoS ONE">
        <title>Genome sequence and transcriptome analysis of the radioresistant bacterium Deinococcus gobiensis: insights into the extreme environmental adaptations.</title>
        <authorList>
            <person name="Yuan M."/>
            <person name="Chen M."/>
            <person name="Zhang W."/>
            <person name="Lu W."/>
            <person name="Wang J."/>
            <person name="Yang M."/>
            <person name="Zhao P."/>
            <person name="Tang R."/>
            <person name="Li X."/>
            <person name="Hao Y."/>
            <person name="Zhou Z."/>
            <person name="Zhan Y."/>
            <person name="Yu H."/>
            <person name="Teng C."/>
            <person name="Yan Y."/>
            <person name="Ping S."/>
            <person name="Wang Y."/>
            <person name="Lin M."/>
        </authorList>
    </citation>
    <scope>NUCLEOTIDE SEQUENCE [LARGE SCALE GENOMIC DNA]</scope>
    <source>
        <strain evidence="3">DSM 21396 / JCM 16679 / CGMCC 1.7299 / I-0</strain>
        <plasmid evidence="2">P4</plasmid>
    </source>
</reference>
<organism evidence="2 3">
    <name type="scientific">Deinococcus gobiensis (strain DSM 21396 / JCM 16679 / CGMCC 1.7299 / I-0)</name>
    <dbReference type="NCBI Taxonomy" id="745776"/>
    <lineage>
        <taxon>Bacteria</taxon>
        <taxon>Thermotogati</taxon>
        <taxon>Deinococcota</taxon>
        <taxon>Deinococci</taxon>
        <taxon>Deinococcales</taxon>
        <taxon>Deinococcaceae</taxon>
        <taxon>Deinococcus</taxon>
    </lineage>
</organism>
<evidence type="ECO:0000313" key="3">
    <source>
        <dbReference type="Proteomes" id="UP000007575"/>
    </source>
</evidence>
<name>H8H3I0_DEIGI</name>
<keyword evidence="3" id="KW-1185">Reference proteome</keyword>
<dbReference type="Proteomes" id="UP000007575">
    <property type="component" value="Plasmid P4"/>
</dbReference>
<gene>
    <name evidence="2" type="ordered locus">DGo_PD0003</name>
</gene>
<protein>
    <submittedName>
        <fullName evidence="2">Putative Membrane Spanning Protein</fullName>
    </submittedName>
</protein>
<dbReference type="EMBL" id="CP002195">
    <property type="protein sequence ID" value="AFD28077.1"/>
    <property type="molecule type" value="Genomic_DNA"/>
</dbReference>
<geneLocation type="plasmid" evidence="2 3">
    <name>P4</name>
</geneLocation>
<feature type="region of interest" description="Disordered" evidence="1">
    <location>
        <begin position="1"/>
        <end position="24"/>
    </location>
</feature>
<accession>H8H3I0</accession>
<dbReference type="HOGENOM" id="CLU_3420916_0_0_0"/>
<feature type="compositionally biased region" description="Basic and acidic residues" evidence="1">
    <location>
        <begin position="1"/>
        <end position="11"/>
    </location>
</feature>
<evidence type="ECO:0000313" key="2">
    <source>
        <dbReference type="EMBL" id="AFD28077.1"/>
    </source>
</evidence>
<dbReference type="AlphaFoldDB" id="H8H3I0"/>
<proteinExistence type="predicted"/>
<evidence type="ECO:0000256" key="1">
    <source>
        <dbReference type="SAM" id="MobiDB-lite"/>
    </source>
</evidence>